<dbReference type="Proteomes" id="UP000001733">
    <property type="component" value="Chromosome"/>
</dbReference>
<dbReference type="PROSITE" id="PS51257">
    <property type="entry name" value="PROKAR_LIPOPROTEIN"/>
    <property type="match status" value="1"/>
</dbReference>
<dbReference type="EMBL" id="CP001146">
    <property type="protein sequence ID" value="ACI18564.1"/>
    <property type="molecule type" value="Genomic_DNA"/>
</dbReference>
<dbReference type="HOGENOM" id="CLU_701562_0_0_0"/>
<evidence type="ECO:0000313" key="2">
    <source>
        <dbReference type="Proteomes" id="UP000001733"/>
    </source>
</evidence>
<dbReference type="PaxDb" id="309799-DICTH_0473"/>
<dbReference type="KEGG" id="dth:DICTH_0473"/>
<dbReference type="SUPFAM" id="SSF52317">
    <property type="entry name" value="Class I glutamine amidotransferase-like"/>
    <property type="match status" value="1"/>
</dbReference>
<keyword evidence="2" id="KW-1185">Reference proteome</keyword>
<dbReference type="AlphaFoldDB" id="B5YCU7"/>
<protein>
    <submittedName>
        <fullName evidence="1">Cna protein B-type domain</fullName>
    </submittedName>
</protein>
<gene>
    <name evidence="1" type="ordered locus">DICTH_0473</name>
</gene>
<evidence type="ECO:0000313" key="1">
    <source>
        <dbReference type="EMBL" id="ACI18564.1"/>
    </source>
</evidence>
<dbReference type="STRING" id="309799.DICTH_0473"/>
<accession>B5YCU7</accession>
<dbReference type="InterPro" id="IPR029062">
    <property type="entry name" value="Class_I_gatase-like"/>
</dbReference>
<dbReference type="OrthoDB" id="48076at2"/>
<sequence length="393" mass="43893">MKKLILFSLILIVLGIFLSGCTPTTSTNPGEVNVDLGNSTLKGVVNYFDKPINQSANIKVTLIAESEDSPVNLNSYYVITGNNGFYEFKNIPSGTYLLIAQDVNKNYQPANIILTIGENETKTAETMILTKVIKHVIIFRESGSAWNEAGIPETVIGDILSSIGMTQGTGQNQYEYRTLTGENPNLSFNMGDLIIVEGDQPQAFYDIYTTNKTIFDNFVYNGGTIFWIACDMGWASGNFTSTLPGGVTWRDSYDSYNDIVYFEHPITKNFPTQLYGNYASHGGFDNLNSTNIANLMIYVKETTGDGSIQYPTYVEYRYNMGRVLATTSPLEWYVVNGNMSIPEGYSTTYKDLFKLMLVRSIKYIMNLEVSPDIPPSVESVYDQKIKLNLNSHK</sequence>
<proteinExistence type="predicted"/>
<dbReference type="Gene3D" id="2.60.40.10">
    <property type="entry name" value="Immunoglobulins"/>
    <property type="match status" value="1"/>
</dbReference>
<reference evidence="1 2" key="1">
    <citation type="journal article" date="2014" name="Genome Announc.">
        <title>Complete Genome Sequence of the Extreme Thermophile Dictyoglomus thermophilum H-6-12.</title>
        <authorList>
            <person name="Coil D.A."/>
            <person name="Badger J.H."/>
            <person name="Forberger H.C."/>
            <person name="Riggs F."/>
            <person name="Madupu R."/>
            <person name="Fedorova N."/>
            <person name="Ward N."/>
            <person name="Robb F.T."/>
            <person name="Eisen J.A."/>
        </authorList>
    </citation>
    <scope>NUCLEOTIDE SEQUENCE [LARGE SCALE GENOMIC DNA]</scope>
    <source>
        <strain evidence="2">ATCC 35947 / DSM 3960 / H-6-12</strain>
    </source>
</reference>
<name>B5YCU7_DICT6</name>
<dbReference type="SUPFAM" id="SSF117074">
    <property type="entry name" value="Hypothetical protein PA1324"/>
    <property type="match status" value="1"/>
</dbReference>
<organism evidence="1 2">
    <name type="scientific">Dictyoglomus thermophilum (strain ATCC 35947 / DSM 3960 / H-6-12)</name>
    <dbReference type="NCBI Taxonomy" id="309799"/>
    <lineage>
        <taxon>Bacteria</taxon>
        <taxon>Pseudomonadati</taxon>
        <taxon>Dictyoglomota</taxon>
        <taxon>Dictyoglomia</taxon>
        <taxon>Dictyoglomales</taxon>
        <taxon>Dictyoglomaceae</taxon>
        <taxon>Dictyoglomus</taxon>
    </lineage>
</organism>
<dbReference type="InterPro" id="IPR013783">
    <property type="entry name" value="Ig-like_fold"/>
</dbReference>
<dbReference type="eggNOG" id="COG5492">
    <property type="taxonomic scope" value="Bacteria"/>
</dbReference>
<dbReference type="RefSeq" id="WP_012547196.1">
    <property type="nucleotide sequence ID" value="NC_011297.1"/>
</dbReference>